<dbReference type="InterPro" id="IPR014992">
    <property type="entry name" value="DUF1842"/>
</dbReference>
<sequence length="126" mass="13067">MSTQSNLEGAYLAQGTIGNVGMSGAPVVNFSFVVVPSQHKVTGSVHVTQAIQNGNYSGQVTGTIYATGFGSVTQVVAIKGMIHSDGDMPIEIPFEAHLAIDGSWNGTGGFAYANTHIENVPVVSKK</sequence>
<evidence type="ECO:0000313" key="2">
    <source>
        <dbReference type="EMBL" id="SEJ19981.1"/>
    </source>
</evidence>
<dbReference type="RefSeq" id="WP_091314527.1">
    <property type="nucleotide sequence ID" value="NZ_CBCSJU010000003.1"/>
</dbReference>
<gene>
    <name evidence="2" type="ORF">SAMN05660918_2620</name>
</gene>
<dbReference type="Proteomes" id="UP000199702">
    <property type="component" value="Unassembled WGS sequence"/>
</dbReference>
<feature type="domain" description="DUF1842" evidence="1">
    <location>
        <begin position="9"/>
        <end position="114"/>
    </location>
</feature>
<keyword evidence="3" id="KW-1185">Reference proteome</keyword>
<organism evidence="2 3">
    <name type="scientific">Flavobacterium terrigena</name>
    <dbReference type="NCBI Taxonomy" id="402734"/>
    <lineage>
        <taxon>Bacteria</taxon>
        <taxon>Pseudomonadati</taxon>
        <taxon>Bacteroidota</taxon>
        <taxon>Flavobacteriia</taxon>
        <taxon>Flavobacteriales</taxon>
        <taxon>Flavobacteriaceae</taxon>
        <taxon>Flavobacterium</taxon>
    </lineage>
</organism>
<dbReference type="Pfam" id="PF08896">
    <property type="entry name" value="DUF1842"/>
    <property type="match status" value="1"/>
</dbReference>
<protein>
    <recommendedName>
        <fullName evidence="1">DUF1842 domain-containing protein</fullName>
    </recommendedName>
</protein>
<evidence type="ECO:0000259" key="1">
    <source>
        <dbReference type="Pfam" id="PF08896"/>
    </source>
</evidence>
<accession>A0A1H6WST6</accession>
<reference evidence="3" key="1">
    <citation type="submission" date="2016-10" db="EMBL/GenBank/DDBJ databases">
        <authorList>
            <person name="Varghese N."/>
            <person name="Submissions S."/>
        </authorList>
    </citation>
    <scope>NUCLEOTIDE SEQUENCE [LARGE SCALE GENOMIC DNA]</scope>
    <source>
        <strain evidence="3">DSM 17934</strain>
    </source>
</reference>
<dbReference type="EMBL" id="FNYA01000007">
    <property type="protein sequence ID" value="SEJ19981.1"/>
    <property type="molecule type" value="Genomic_DNA"/>
</dbReference>
<name>A0A1H6WST6_9FLAO</name>
<dbReference type="OrthoDB" id="7561690at2"/>
<dbReference type="AlphaFoldDB" id="A0A1H6WST6"/>
<evidence type="ECO:0000313" key="3">
    <source>
        <dbReference type="Proteomes" id="UP000199702"/>
    </source>
</evidence>
<proteinExistence type="predicted"/>